<dbReference type="OrthoDB" id="1470350at2759"/>
<protein>
    <recommendedName>
        <fullName evidence="14">Cytochrome P450</fullName>
    </recommendedName>
</protein>
<evidence type="ECO:0000256" key="4">
    <source>
        <dbReference type="ARBA" id="ARBA00022692"/>
    </source>
</evidence>
<accession>A0A835F496</accession>
<dbReference type="GO" id="GO:0005506">
    <property type="term" value="F:iron ion binding"/>
    <property type="evidence" value="ECO:0007669"/>
    <property type="project" value="InterPro"/>
</dbReference>
<dbReference type="GO" id="GO:0016705">
    <property type="term" value="F:oxidoreductase activity, acting on paired donors, with incorporation or reduction of molecular oxygen"/>
    <property type="evidence" value="ECO:0007669"/>
    <property type="project" value="InterPro"/>
</dbReference>
<keyword evidence="7" id="KW-0560">Oxidoreductase</keyword>
<evidence type="ECO:0000256" key="1">
    <source>
        <dbReference type="ARBA" id="ARBA00004370"/>
    </source>
</evidence>
<evidence type="ECO:0000256" key="10">
    <source>
        <dbReference type="ARBA" id="ARBA00023136"/>
    </source>
</evidence>
<keyword evidence="13" id="KW-1185">Reference proteome</keyword>
<evidence type="ECO:0000313" key="13">
    <source>
        <dbReference type="Proteomes" id="UP000636709"/>
    </source>
</evidence>
<dbReference type="GO" id="GO:0020037">
    <property type="term" value="F:heme binding"/>
    <property type="evidence" value="ECO:0007669"/>
    <property type="project" value="InterPro"/>
</dbReference>
<comment type="similarity">
    <text evidence="2">Belongs to the cytochrome P450 family.</text>
</comment>
<evidence type="ECO:0008006" key="14">
    <source>
        <dbReference type="Google" id="ProtNLM"/>
    </source>
</evidence>
<organism evidence="12 13">
    <name type="scientific">Digitaria exilis</name>
    <dbReference type="NCBI Taxonomy" id="1010633"/>
    <lineage>
        <taxon>Eukaryota</taxon>
        <taxon>Viridiplantae</taxon>
        <taxon>Streptophyta</taxon>
        <taxon>Embryophyta</taxon>
        <taxon>Tracheophyta</taxon>
        <taxon>Spermatophyta</taxon>
        <taxon>Magnoliopsida</taxon>
        <taxon>Liliopsida</taxon>
        <taxon>Poales</taxon>
        <taxon>Poaceae</taxon>
        <taxon>PACMAD clade</taxon>
        <taxon>Panicoideae</taxon>
        <taxon>Panicodae</taxon>
        <taxon>Paniceae</taxon>
        <taxon>Anthephorinae</taxon>
        <taxon>Digitaria</taxon>
    </lineage>
</organism>
<name>A0A835F496_9POAL</name>
<evidence type="ECO:0000256" key="11">
    <source>
        <dbReference type="PIRSR" id="PIRSR602401-1"/>
    </source>
</evidence>
<keyword evidence="10" id="KW-0472">Membrane</keyword>
<dbReference type="InterPro" id="IPR001128">
    <property type="entry name" value="Cyt_P450"/>
</dbReference>
<keyword evidence="5 11" id="KW-0479">Metal-binding</keyword>
<dbReference type="InterPro" id="IPR002401">
    <property type="entry name" value="Cyt_P450_E_grp-I"/>
</dbReference>
<gene>
    <name evidence="12" type="ORF">HU200_018508</name>
</gene>
<dbReference type="PANTHER" id="PTHR24282">
    <property type="entry name" value="CYTOCHROME P450 FAMILY MEMBER"/>
    <property type="match status" value="1"/>
</dbReference>
<feature type="binding site" description="axial binding residue" evidence="11">
    <location>
        <position position="571"/>
    </location>
    <ligand>
        <name>heme</name>
        <dbReference type="ChEBI" id="CHEBI:30413"/>
    </ligand>
    <ligandPart>
        <name>Fe</name>
        <dbReference type="ChEBI" id="CHEBI:18248"/>
    </ligandPart>
</feature>
<sequence>MVSSGGVLMVAAALAAVAATWLWAALARLVWRPRGPAYRLYFGNTRESKAMLRAATSSHTLDRSSHDIIPRVMPQHRACTDWFSRIRMPHGEFVGPTSIPSKISSLSLELSRTSVQPYPFPHGLTDTARSQLIHHSSACLGRLHLCGPLVLDSVRSPHLWFGLNAGSCFYFARAADLLFCASIEHAGSPISYPRRAACEDMGCFSVRPCLNNLLAKGQPDNDMRDAGRGGWWLTGKVYLWWFGPTPALCVGSYDMVKRILSDKVELYPKPSPPPGLLALMGMGLVFTQGDDWVRHRRVLKMMTGAMVACAGEVIREWESRAAANGGEVTVEVGKQFAELTADVISHTAFGSSYRQGKEVFLAQRELQFIAFTSFATTRFPGAQYVPTKSNLRRWRLESKVRDTLVAIIDDRMATAKKEEAYGHDLLGLMLEANACGGEDGKSAMSMDEIIDECKTFFFAGQDTTSHLLGFGSTASGRKSSECGTGAITGDLPAPYVNSPFPRVVTVTNWCGFAGDDGGTLLLIPIAMLHRDEEIWGADAGEFNPLRFRNGVGRAAAHPSALLAFAAGPRSCIGQDFAMLEVKATLALILRWFAFDVAPEYVHAPTDIVTLQPLQGLLIVLKLLDP</sequence>
<comment type="cofactor">
    <cofactor evidence="11">
        <name>heme</name>
        <dbReference type="ChEBI" id="CHEBI:30413"/>
    </cofactor>
</comment>
<keyword evidence="3 11" id="KW-0349">Heme</keyword>
<keyword evidence="8 11" id="KW-0408">Iron</keyword>
<evidence type="ECO:0000313" key="12">
    <source>
        <dbReference type="EMBL" id="KAF8727938.1"/>
    </source>
</evidence>
<evidence type="ECO:0000256" key="6">
    <source>
        <dbReference type="ARBA" id="ARBA00022989"/>
    </source>
</evidence>
<evidence type="ECO:0000256" key="5">
    <source>
        <dbReference type="ARBA" id="ARBA00022723"/>
    </source>
</evidence>
<dbReference type="EMBL" id="JACEFO010001629">
    <property type="protein sequence ID" value="KAF8727938.1"/>
    <property type="molecule type" value="Genomic_DNA"/>
</dbReference>
<evidence type="ECO:0000256" key="2">
    <source>
        <dbReference type="ARBA" id="ARBA00010617"/>
    </source>
</evidence>
<dbReference type="AlphaFoldDB" id="A0A835F496"/>
<dbReference type="SUPFAM" id="SSF48264">
    <property type="entry name" value="Cytochrome P450"/>
    <property type="match status" value="1"/>
</dbReference>
<evidence type="ECO:0000256" key="7">
    <source>
        <dbReference type="ARBA" id="ARBA00023002"/>
    </source>
</evidence>
<comment type="caution">
    <text evidence="12">The sequence shown here is derived from an EMBL/GenBank/DDBJ whole genome shotgun (WGS) entry which is preliminary data.</text>
</comment>
<proteinExistence type="inferred from homology"/>
<dbReference type="PRINTS" id="PR00463">
    <property type="entry name" value="EP450I"/>
</dbReference>
<keyword evidence="6" id="KW-1133">Transmembrane helix</keyword>
<comment type="subcellular location">
    <subcellularLocation>
        <location evidence="1">Membrane</location>
    </subcellularLocation>
</comment>
<evidence type="ECO:0000256" key="3">
    <source>
        <dbReference type="ARBA" id="ARBA00022617"/>
    </source>
</evidence>
<dbReference type="GO" id="GO:0004497">
    <property type="term" value="F:monooxygenase activity"/>
    <property type="evidence" value="ECO:0007669"/>
    <property type="project" value="UniProtKB-KW"/>
</dbReference>
<dbReference type="Gene3D" id="1.10.630.10">
    <property type="entry name" value="Cytochrome P450"/>
    <property type="match status" value="2"/>
</dbReference>
<reference evidence="12" key="1">
    <citation type="submission" date="2020-07" db="EMBL/GenBank/DDBJ databases">
        <title>Genome sequence and genetic diversity analysis of an under-domesticated orphan crop, white fonio (Digitaria exilis).</title>
        <authorList>
            <person name="Bennetzen J.L."/>
            <person name="Chen S."/>
            <person name="Ma X."/>
            <person name="Wang X."/>
            <person name="Yssel A.E.J."/>
            <person name="Chaluvadi S.R."/>
            <person name="Johnson M."/>
            <person name="Gangashetty P."/>
            <person name="Hamidou F."/>
            <person name="Sanogo M.D."/>
            <person name="Zwaenepoel A."/>
            <person name="Wallace J."/>
            <person name="Van De Peer Y."/>
            <person name="Van Deynze A."/>
        </authorList>
    </citation>
    <scope>NUCLEOTIDE SEQUENCE</scope>
    <source>
        <tissue evidence="12">Leaves</tissue>
    </source>
</reference>
<evidence type="ECO:0000256" key="9">
    <source>
        <dbReference type="ARBA" id="ARBA00023033"/>
    </source>
</evidence>
<dbReference type="InterPro" id="IPR050665">
    <property type="entry name" value="Cytochrome_P450_Monooxygen"/>
</dbReference>
<keyword evidence="9" id="KW-0503">Monooxygenase</keyword>
<dbReference type="PANTHER" id="PTHR24282:SF100">
    <property type="entry name" value="OS06G0191800 PROTEIN"/>
    <property type="match status" value="1"/>
</dbReference>
<evidence type="ECO:0000256" key="8">
    <source>
        <dbReference type="ARBA" id="ARBA00023004"/>
    </source>
</evidence>
<keyword evidence="4" id="KW-0812">Transmembrane</keyword>
<dbReference type="InterPro" id="IPR036396">
    <property type="entry name" value="Cyt_P450_sf"/>
</dbReference>
<dbReference type="Proteomes" id="UP000636709">
    <property type="component" value="Unassembled WGS sequence"/>
</dbReference>
<dbReference type="GO" id="GO:0016020">
    <property type="term" value="C:membrane"/>
    <property type="evidence" value="ECO:0007669"/>
    <property type="project" value="UniProtKB-SubCell"/>
</dbReference>
<dbReference type="Pfam" id="PF00067">
    <property type="entry name" value="p450"/>
    <property type="match status" value="2"/>
</dbReference>
<dbReference type="GO" id="GO:0006629">
    <property type="term" value="P:lipid metabolic process"/>
    <property type="evidence" value="ECO:0007669"/>
    <property type="project" value="UniProtKB-ARBA"/>
</dbReference>